<name>A0A811T8P8_9EURY</name>
<evidence type="ECO:0000259" key="1">
    <source>
        <dbReference type="Pfam" id="PF02602"/>
    </source>
</evidence>
<accession>A0A811T8P8</accession>
<dbReference type="Gene3D" id="3.40.50.10090">
    <property type="match status" value="2"/>
</dbReference>
<evidence type="ECO:0000313" key="2">
    <source>
        <dbReference type="EMBL" id="CAD6492032.1"/>
    </source>
</evidence>
<dbReference type="InterPro" id="IPR003754">
    <property type="entry name" value="4pyrrol_synth_uPrphyn_synth"/>
</dbReference>
<dbReference type="InterPro" id="IPR039793">
    <property type="entry name" value="UROS/Hem4"/>
</dbReference>
<protein>
    <submittedName>
        <fullName evidence="2">Uroporphyrinogen-III synthase HemD</fullName>
    </submittedName>
</protein>
<organism evidence="2 3">
    <name type="scientific">Candidatus Argoarchaeum ethanivorans</name>
    <dbReference type="NCBI Taxonomy" id="2608793"/>
    <lineage>
        <taxon>Archaea</taxon>
        <taxon>Methanobacteriati</taxon>
        <taxon>Methanobacteriota</taxon>
        <taxon>Stenosarchaea group</taxon>
        <taxon>Methanomicrobia</taxon>
        <taxon>Methanosarcinales</taxon>
        <taxon>Methanosarcinales incertae sedis</taxon>
        <taxon>GOM Arc I cluster</taxon>
        <taxon>Candidatus Argoarchaeum</taxon>
    </lineage>
</organism>
<dbReference type="CDD" id="cd06578">
    <property type="entry name" value="HemD"/>
    <property type="match status" value="1"/>
</dbReference>
<sequence length="258" mass="28556">MMNGTVGIMRPSRYARDSLDLVTSLGFDAVVCPMIEISDNLDKNFESFTGRVFSSEADYVIFTSANGVDFTLSKIQNIEQFIEGLNNSRIVAIGPNTRDALKQHGIHVSLMPEVYSSTGLIELLSDVSGCEVDIVRSTHGAPVLVEKLLERGAKVHETCVYTLVKPSGEKQQEFIRQVLCCEVDILPFTSTMMVRNFMSIAESMSVSASLLDRMNNILVGAIGIPTADTLKKYGIKNIIMPEKYLFKELLLELKAAYK</sequence>
<comment type="caution">
    <text evidence="2">The sequence shown here is derived from an EMBL/GenBank/DDBJ whole genome shotgun (WGS) entry which is preliminary data.</text>
</comment>
<dbReference type="PANTHER" id="PTHR40082">
    <property type="entry name" value="BLR5956 PROTEIN"/>
    <property type="match status" value="1"/>
</dbReference>
<dbReference type="Pfam" id="PF02602">
    <property type="entry name" value="HEM4"/>
    <property type="match status" value="1"/>
</dbReference>
<dbReference type="InterPro" id="IPR036108">
    <property type="entry name" value="4pyrrol_syn_uPrphyn_synt_sf"/>
</dbReference>
<gene>
    <name evidence="2" type="ORF">LAKADJCE_00227</name>
</gene>
<dbReference type="NCBIfam" id="NF004587">
    <property type="entry name" value="PRK05928.2-5"/>
    <property type="match status" value="1"/>
</dbReference>
<dbReference type="EMBL" id="CAJHIR010000009">
    <property type="protein sequence ID" value="CAD6492032.1"/>
    <property type="molecule type" value="Genomic_DNA"/>
</dbReference>
<feature type="domain" description="Tetrapyrrole biosynthesis uroporphyrinogen III synthase" evidence="1">
    <location>
        <begin position="22"/>
        <end position="249"/>
    </location>
</feature>
<dbReference type="Proteomes" id="UP000612009">
    <property type="component" value="Unassembled WGS sequence"/>
</dbReference>
<dbReference type="PANTHER" id="PTHR40082:SF1">
    <property type="entry name" value="BLR5956 PROTEIN"/>
    <property type="match status" value="1"/>
</dbReference>
<dbReference type="GO" id="GO:0006780">
    <property type="term" value="P:uroporphyrinogen III biosynthetic process"/>
    <property type="evidence" value="ECO:0007669"/>
    <property type="project" value="InterPro"/>
</dbReference>
<evidence type="ECO:0000313" key="3">
    <source>
        <dbReference type="Proteomes" id="UP000612009"/>
    </source>
</evidence>
<proteinExistence type="predicted"/>
<reference evidence="2" key="1">
    <citation type="submission" date="2020-10" db="EMBL/GenBank/DDBJ databases">
        <authorList>
            <person name="Hahn C.J."/>
            <person name="Laso-Perez R."/>
            <person name="Vulcano F."/>
            <person name="Vaziourakis K.-M."/>
            <person name="Stokke R."/>
            <person name="Steen I.H."/>
            <person name="Teske A."/>
            <person name="Boetius A."/>
            <person name="Liebeke M."/>
            <person name="Amann R."/>
            <person name="Knittel K."/>
        </authorList>
    </citation>
    <scope>NUCLEOTIDE SEQUENCE</scope>
    <source>
        <strain evidence="2">Gfbio:e3339647-f889-4370-9287-4fb5cb688e4c:AG392J18_GoMArc1</strain>
    </source>
</reference>
<dbReference type="SUPFAM" id="SSF69618">
    <property type="entry name" value="HemD-like"/>
    <property type="match status" value="1"/>
</dbReference>
<dbReference type="GO" id="GO:0004852">
    <property type="term" value="F:uroporphyrinogen-III synthase activity"/>
    <property type="evidence" value="ECO:0007669"/>
    <property type="project" value="InterPro"/>
</dbReference>
<dbReference type="AlphaFoldDB" id="A0A811T8P8"/>